<comment type="caution">
    <text evidence="1">The sequence shown here is derived from an EMBL/GenBank/DDBJ whole genome shotgun (WGS) entry which is preliminary data.</text>
</comment>
<gene>
    <name evidence="1" type="ORF">OGAPHI_001892</name>
</gene>
<dbReference type="RefSeq" id="XP_046062552.1">
    <property type="nucleotide sequence ID" value="XM_046202702.1"/>
</dbReference>
<dbReference type="Proteomes" id="UP000769157">
    <property type="component" value="Unassembled WGS sequence"/>
</dbReference>
<dbReference type="EMBL" id="JAEUBE010000158">
    <property type="protein sequence ID" value="KAH3668138.1"/>
    <property type="molecule type" value="Genomic_DNA"/>
</dbReference>
<reference evidence="1" key="1">
    <citation type="journal article" date="2021" name="Open Biol.">
        <title>Shared evolutionary footprints suggest mitochondrial oxidative damage underlies multiple complex I losses in fungi.</title>
        <authorList>
            <person name="Schikora-Tamarit M.A."/>
            <person name="Marcet-Houben M."/>
            <person name="Nosek J."/>
            <person name="Gabaldon T."/>
        </authorList>
    </citation>
    <scope>NUCLEOTIDE SEQUENCE</scope>
    <source>
        <strain evidence="1">CBS6075</strain>
    </source>
</reference>
<organism evidence="1 2">
    <name type="scientific">Ogataea philodendri</name>
    <dbReference type="NCBI Taxonomy" id="1378263"/>
    <lineage>
        <taxon>Eukaryota</taxon>
        <taxon>Fungi</taxon>
        <taxon>Dikarya</taxon>
        <taxon>Ascomycota</taxon>
        <taxon>Saccharomycotina</taxon>
        <taxon>Pichiomycetes</taxon>
        <taxon>Pichiales</taxon>
        <taxon>Pichiaceae</taxon>
        <taxon>Ogataea</taxon>
    </lineage>
</organism>
<dbReference type="AlphaFoldDB" id="A0A9P8P9D4"/>
<reference evidence="1" key="2">
    <citation type="submission" date="2021-01" db="EMBL/GenBank/DDBJ databases">
        <authorList>
            <person name="Schikora-Tamarit M.A."/>
        </authorList>
    </citation>
    <scope>NUCLEOTIDE SEQUENCE</scope>
    <source>
        <strain evidence="1">CBS6075</strain>
    </source>
</reference>
<name>A0A9P8P9D4_9ASCO</name>
<evidence type="ECO:0000313" key="2">
    <source>
        <dbReference type="Proteomes" id="UP000769157"/>
    </source>
</evidence>
<evidence type="ECO:0000313" key="1">
    <source>
        <dbReference type="EMBL" id="KAH3668138.1"/>
    </source>
</evidence>
<dbReference type="GeneID" id="70233859"/>
<keyword evidence="2" id="KW-1185">Reference proteome</keyword>
<protein>
    <submittedName>
        <fullName evidence="1">Uncharacterized protein</fullName>
    </submittedName>
</protein>
<accession>A0A9P8P9D4</accession>
<proteinExistence type="predicted"/>
<sequence>MKYGFPEVAAAMSALLSSGSLATGLQKLIGLPAQSSTIRYRWWAVMDATTFGCSPCLRSLFISWIASTAALVVQCSRTILSFGKSACNLNSAGRNSGSALRTWISLPSPLEVDGFSPWRFKTRPCFCITSKIG</sequence>